<name>A0A2M4CDW4_9DIPT</name>
<feature type="signal peptide" evidence="1">
    <location>
        <begin position="1"/>
        <end position="19"/>
    </location>
</feature>
<feature type="chain" id="PRO_5014967038" evidence="1">
    <location>
        <begin position="20"/>
        <end position="72"/>
    </location>
</feature>
<dbReference type="AlphaFoldDB" id="A0A2M4CDW4"/>
<keyword evidence="1" id="KW-0732">Signal</keyword>
<accession>A0A2M4CDW4</accession>
<organism evidence="2">
    <name type="scientific">Anopheles marajoara</name>
    <dbReference type="NCBI Taxonomy" id="58244"/>
    <lineage>
        <taxon>Eukaryota</taxon>
        <taxon>Metazoa</taxon>
        <taxon>Ecdysozoa</taxon>
        <taxon>Arthropoda</taxon>
        <taxon>Hexapoda</taxon>
        <taxon>Insecta</taxon>
        <taxon>Pterygota</taxon>
        <taxon>Neoptera</taxon>
        <taxon>Endopterygota</taxon>
        <taxon>Diptera</taxon>
        <taxon>Nematocera</taxon>
        <taxon>Culicoidea</taxon>
        <taxon>Culicidae</taxon>
        <taxon>Anophelinae</taxon>
        <taxon>Anopheles</taxon>
    </lineage>
</organism>
<dbReference type="EMBL" id="GGFJ01014294">
    <property type="protein sequence ID" value="MBW63435.1"/>
    <property type="molecule type" value="Transcribed_RNA"/>
</dbReference>
<sequence length="72" mass="7629">MMLGVGFALFLAAVSGVRSSYCSCFVRGGPFLFVGTTHRIKMKSRNLTLAIEDQTSSGSLQSAVTNGLTTTH</sequence>
<reference evidence="2" key="1">
    <citation type="submission" date="2018-01" db="EMBL/GenBank/DDBJ databases">
        <title>An insight into the sialome of Amazonian anophelines.</title>
        <authorList>
            <person name="Ribeiro J.M."/>
            <person name="Scarpassa V."/>
            <person name="Calvo E."/>
        </authorList>
    </citation>
    <scope>NUCLEOTIDE SEQUENCE</scope>
    <source>
        <tissue evidence="2">Salivary glands</tissue>
    </source>
</reference>
<proteinExistence type="predicted"/>
<evidence type="ECO:0000256" key="1">
    <source>
        <dbReference type="SAM" id="SignalP"/>
    </source>
</evidence>
<evidence type="ECO:0000313" key="2">
    <source>
        <dbReference type="EMBL" id="MBW63435.1"/>
    </source>
</evidence>
<protein>
    <submittedName>
        <fullName evidence="2">Putative secreted protein</fullName>
    </submittedName>
</protein>